<dbReference type="GO" id="GO:0015562">
    <property type="term" value="F:efflux transmembrane transporter activity"/>
    <property type="evidence" value="ECO:0007669"/>
    <property type="project" value="InterPro"/>
</dbReference>
<dbReference type="InterPro" id="IPR003423">
    <property type="entry name" value="OMP_efflux"/>
</dbReference>
<keyword evidence="2" id="KW-1134">Transmembrane beta strand</keyword>
<sequence length="477" mass="52943">MLSVITKRTSFFLVPVILLTVMTGGCTMAPKYIRPDAPIPNTYHRGTSNDSVELPGWKVFFADQTMQRVIELALENNRDLRLAMLNVERTRAQYRIQRADLLPTINAEGGASIQHLPADSSPTGVKGITRQYTAGLGFSAFELDLFGRIRSLTDQALETYYSTEQEARAAQLTLIAETAAMYLQLVADREQYDLTAATMENRRKSYELMRNMFESEIISDLEVSQAQTLLDEAKVRLAAAATQVEQDANYLALLMGTSIPSDLPEVRKLADVTQLHDIPEGLPSSLLERRPDILAAEHILKGSNANIGAARANFFPRISLTGAFGKMSSDYNNLWDGASKTWSFLPQITLPIFDMGRNVALLEVSEAERDIAVARYEKTIQTAFMEVANTLIQRDHIGSQLKAQESLVAATERSYRYSSTRHSSGISSFINVLDAERSLFAAQSDLISTRLLREANALSLYKALGGSWDELEHGDSK</sequence>
<dbReference type="NCBIfam" id="TIGR01845">
    <property type="entry name" value="outer_NodT"/>
    <property type="match status" value="1"/>
</dbReference>
<dbReference type="PROSITE" id="PS51257">
    <property type="entry name" value="PROKAR_LIPOPROTEIN"/>
    <property type="match status" value="1"/>
</dbReference>
<keyword evidence="2" id="KW-0449">Lipoprotein</keyword>
<dbReference type="PANTHER" id="PTHR30203">
    <property type="entry name" value="OUTER MEMBRANE CATION EFFLUX PROTEIN"/>
    <property type="match status" value="1"/>
</dbReference>
<comment type="similarity">
    <text evidence="1 2">Belongs to the outer membrane factor (OMF) (TC 1.B.17) family.</text>
</comment>
<reference evidence="3" key="1">
    <citation type="submission" date="2016-04" db="EMBL/GenBank/DDBJ databases">
        <authorList>
            <person name="Evans L.H."/>
            <person name="Alamgir A."/>
            <person name="Owens N."/>
            <person name="Weber N.D."/>
            <person name="Virtaneva K."/>
            <person name="Barbian K."/>
            <person name="Babar A."/>
            <person name="Rosenke K."/>
        </authorList>
    </citation>
    <scope>NUCLEOTIDE SEQUENCE</scope>
    <source>
        <strain evidence="3">86</strain>
    </source>
</reference>
<dbReference type="AlphaFoldDB" id="A0A212JNR8"/>
<keyword evidence="2" id="KW-0564">Palmitate</keyword>
<gene>
    <name evidence="3" type="primary">ttgC</name>
    <name evidence="3" type="ORF">KL86DPRO_11889</name>
</gene>
<dbReference type="EMBL" id="FLUQ01000001">
    <property type="protein sequence ID" value="SBW01048.1"/>
    <property type="molecule type" value="Genomic_DNA"/>
</dbReference>
<evidence type="ECO:0000313" key="3">
    <source>
        <dbReference type="EMBL" id="SBW01048.1"/>
    </source>
</evidence>
<evidence type="ECO:0000256" key="2">
    <source>
        <dbReference type="RuleBase" id="RU362097"/>
    </source>
</evidence>
<accession>A0A212JNR8</accession>
<dbReference type="Gene3D" id="2.20.200.10">
    <property type="entry name" value="Outer membrane efflux proteins (OEP)"/>
    <property type="match status" value="1"/>
</dbReference>
<organism evidence="3">
    <name type="scientific">uncultured delta proteobacterium</name>
    <dbReference type="NCBI Taxonomy" id="34034"/>
    <lineage>
        <taxon>Bacteria</taxon>
        <taxon>Deltaproteobacteria</taxon>
        <taxon>environmental samples</taxon>
    </lineage>
</organism>
<dbReference type="SUPFAM" id="SSF56954">
    <property type="entry name" value="Outer membrane efflux proteins (OEP)"/>
    <property type="match status" value="1"/>
</dbReference>
<dbReference type="Pfam" id="PF02321">
    <property type="entry name" value="OEP"/>
    <property type="match status" value="2"/>
</dbReference>
<protein>
    <submittedName>
        <fullName evidence="3">Putative efflux pump outer membrane protein TtgC</fullName>
    </submittedName>
</protein>
<dbReference type="InterPro" id="IPR010131">
    <property type="entry name" value="MdtP/NodT-like"/>
</dbReference>
<evidence type="ECO:0000256" key="1">
    <source>
        <dbReference type="ARBA" id="ARBA00007613"/>
    </source>
</evidence>
<proteinExistence type="inferred from homology"/>
<dbReference type="GO" id="GO:0005886">
    <property type="term" value="C:plasma membrane"/>
    <property type="evidence" value="ECO:0007669"/>
    <property type="project" value="UniProtKB-SubCell"/>
</dbReference>
<keyword evidence="2" id="KW-0812">Transmembrane</keyword>
<comment type="subcellular location">
    <subcellularLocation>
        <location evidence="2">Cell membrane</location>
        <topology evidence="2">Lipid-anchor</topology>
    </subcellularLocation>
</comment>
<dbReference type="PANTHER" id="PTHR30203:SF32">
    <property type="entry name" value="CATION EFFLUX SYSTEM PROTEIN CUSC"/>
    <property type="match status" value="1"/>
</dbReference>
<name>A0A212JNR8_9DELT</name>
<keyword evidence="2" id="KW-0472">Membrane</keyword>
<dbReference type="Gene3D" id="1.20.1600.10">
    <property type="entry name" value="Outer membrane efflux proteins (OEP)"/>
    <property type="match status" value="1"/>
</dbReference>